<dbReference type="EMBL" id="BSFM01000017">
    <property type="protein sequence ID" value="GLK85720.1"/>
    <property type="molecule type" value="Genomic_DNA"/>
</dbReference>
<keyword evidence="3" id="KW-1185">Reference proteome</keyword>
<feature type="region of interest" description="Disordered" evidence="1">
    <location>
        <begin position="75"/>
        <end position="135"/>
    </location>
</feature>
<organism evidence="2 3">
    <name type="scientific">Ancylobacter defluvii</name>
    <dbReference type="NCBI Taxonomy" id="1282440"/>
    <lineage>
        <taxon>Bacteria</taxon>
        <taxon>Pseudomonadati</taxon>
        <taxon>Pseudomonadota</taxon>
        <taxon>Alphaproteobacteria</taxon>
        <taxon>Hyphomicrobiales</taxon>
        <taxon>Xanthobacteraceae</taxon>
        <taxon>Ancylobacter</taxon>
    </lineage>
</organism>
<reference evidence="2" key="2">
    <citation type="submission" date="2023-01" db="EMBL/GenBank/DDBJ databases">
        <authorList>
            <person name="Sun Q."/>
            <person name="Evtushenko L."/>
        </authorList>
    </citation>
    <scope>NUCLEOTIDE SEQUENCE</scope>
    <source>
        <strain evidence="2">VKM B-2789</strain>
    </source>
</reference>
<evidence type="ECO:0000256" key="1">
    <source>
        <dbReference type="SAM" id="MobiDB-lite"/>
    </source>
</evidence>
<dbReference type="Proteomes" id="UP001143330">
    <property type="component" value="Unassembled WGS sequence"/>
</dbReference>
<dbReference type="RefSeq" id="WP_213359442.1">
    <property type="nucleotide sequence ID" value="NZ_BSFM01000017.1"/>
</dbReference>
<dbReference type="AlphaFoldDB" id="A0A9W6NCJ8"/>
<proteinExistence type="predicted"/>
<reference evidence="2" key="1">
    <citation type="journal article" date="2014" name="Int. J. Syst. Evol. Microbiol.">
        <title>Complete genome sequence of Corynebacterium casei LMG S-19264T (=DSM 44701T), isolated from a smear-ripened cheese.</title>
        <authorList>
            <consortium name="US DOE Joint Genome Institute (JGI-PGF)"/>
            <person name="Walter F."/>
            <person name="Albersmeier A."/>
            <person name="Kalinowski J."/>
            <person name="Ruckert C."/>
        </authorList>
    </citation>
    <scope>NUCLEOTIDE SEQUENCE</scope>
    <source>
        <strain evidence="2">VKM B-2789</strain>
    </source>
</reference>
<protein>
    <submittedName>
        <fullName evidence="2">Uncharacterized protein</fullName>
    </submittedName>
</protein>
<evidence type="ECO:0000313" key="2">
    <source>
        <dbReference type="EMBL" id="GLK85720.1"/>
    </source>
</evidence>
<name>A0A9W6NCJ8_9HYPH</name>
<sequence length="135" mass="14518">MIKRPAQELINDVDALAQFFARHLYSPVELSADASLTCYSLLIVVVDRLKEAAQIEIDLACLEAVARDLDVIDRPATRPPVGAGGWLPRLDPRPRSGHGSPPNQGTGGQRHANVVPFRRLPPRPLYVPAGPGGAA</sequence>
<evidence type="ECO:0000313" key="3">
    <source>
        <dbReference type="Proteomes" id="UP001143330"/>
    </source>
</evidence>
<comment type="caution">
    <text evidence="2">The sequence shown here is derived from an EMBL/GenBank/DDBJ whole genome shotgun (WGS) entry which is preliminary data.</text>
</comment>
<gene>
    <name evidence="2" type="ORF">GCM10017653_37900</name>
</gene>
<accession>A0A9W6NCJ8</accession>